<dbReference type="InterPro" id="IPR003137">
    <property type="entry name" value="PA_domain"/>
</dbReference>
<feature type="domain" description="PA" evidence="12">
    <location>
        <begin position="356"/>
        <end position="429"/>
    </location>
</feature>
<keyword evidence="5" id="KW-0732">Signal</keyword>
<evidence type="ECO:0000256" key="6">
    <source>
        <dbReference type="ARBA" id="ARBA00022801"/>
    </source>
</evidence>
<reference evidence="14 15" key="1">
    <citation type="submission" date="2019-01" db="EMBL/GenBank/DDBJ databases">
        <authorList>
            <person name="Chen W.-M."/>
        </authorList>
    </citation>
    <scope>NUCLEOTIDE SEQUENCE [LARGE SCALE GENOMIC DNA]</scope>
    <source>
        <strain evidence="14 15">ICH-3</strain>
    </source>
</reference>
<dbReference type="PRINTS" id="PR00723">
    <property type="entry name" value="SUBTILISIN"/>
</dbReference>
<dbReference type="InterPro" id="IPR046450">
    <property type="entry name" value="PA_dom_sf"/>
</dbReference>
<dbReference type="InterPro" id="IPR010435">
    <property type="entry name" value="C5a/SBT2-like_Fn3"/>
</dbReference>
<dbReference type="InterPro" id="IPR023828">
    <property type="entry name" value="Peptidase_S8_Ser-AS"/>
</dbReference>
<feature type="domain" description="Peptidase S8/S53" evidence="11">
    <location>
        <begin position="125"/>
        <end position="558"/>
    </location>
</feature>
<evidence type="ECO:0000256" key="10">
    <source>
        <dbReference type="RuleBase" id="RU003355"/>
    </source>
</evidence>
<dbReference type="PROSITE" id="PS00136">
    <property type="entry name" value="SUBTILASE_ASP"/>
    <property type="match status" value="1"/>
</dbReference>
<evidence type="ECO:0000256" key="2">
    <source>
        <dbReference type="ARBA" id="ARBA00022512"/>
    </source>
</evidence>
<dbReference type="Pfam" id="PF02225">
    <property type="entry name" value="PA"/>
    <property type="match status" value="1"/>
</dbReference>
<organism evidence="14 15">
    <name type="scientific">Rubrivivax albus</name>
    <dbReference type="NCBI Taxonomy" id="2499835"/>
    <lineage>
        <taxon>Bacteria</taxon>
        <taxon>Pseudomonadati</taxon>
        <taxon>Pseudomonadota</taxon>
        <taxon>Betaproteobacteria</taxon>
        <taxon>Burkholderiales</taxon>
        <taxon>Sphaerotilaceae</taxon>
        <taxon>Rubrivivax</taxon>
    </lineage>
</organism>
<dbReference type="InterPro" id="IPR034187">
    <property type="entry name" value="Peptidases_S8_5"/>
</dbReference>
<dbReference type="PANTHER" id="PTHR43806:SF66">
    <property type="entry name" value="SERIN ENDOPEPTIDASE"/>
    <property type="match status" value="1"/>
</dbReference>
<evidence type="ECO:0000256" key="8">
    <source>
        <dbReference type="PIRSR" id="PIRSR615500-1"/>
    </source>
</evidence>
<proteinExistence type="inferred from homology"/>
<dbReference type="SUPFAM" id="SSF52025">
    <property type="entry name" value="PA domain"/>
    <property type="match status" value="1"/>
</dbReference>
<dbReference type="InterPro" id="IPR022398">
    <property type="entry name" value="Peptidase_S8_His-AS"/>
</dbReference>
<keyword evidence="4 9" id="KW-0645">Protease</keyword>
<dbReference type="EMBL" id="SACT01000001">
    <property type="protein sequence ID" value="RVT54458.1"/>
    <property type="molecule type" value="Genomic_DNA"/>
</dbReference>
<comment type="caution">
    <text evidence="14">The sequence shown here is derived from an EMBL/GenBank/DDBJ whole genome shotgun (WGS) entry which is preliminary data.</text>
</comment>
<evidence type="ECO:0000313" key="15">
    <source>
        <dbReference type="Proteomes" id="UP000288178"/>
    </source>
</evidence>
<feature type="active site" description="Charge relay system" evidence="8 9">
    <location>
        <position position="194"/>
    </location>
</feature>
<dbReference type="PROSITE" id="PS00137">
    <property type="entry name" value="SUBTILASE_HIS"/>
    <property type="match status" value="1"/>
</dbReference>
<gene>
    <name evidence="14" type="ORF">ENE75_01780</name>
</gene>
<dbReference type="PROSITE" id="PS51892">
    <property type="entry name" value="SUBTILASE"/>
    <property type="match status" value="1"/>
</dbReference>
<dbReference type="InterPro" id="IPR023827">
    <property type="entry name" value="Peptidase_S8_Asp-AS"/>
</dbReference>
<dbReference type="OrthoDB" id="8613264at2"/>
<keyword evidence="2" id="KW-0134">Cell wall</keyword>
<evidence type="ECO:0000256" key="3">
    <source>
        <dbReference type="ARBA" id="ARBA00022525"/>
    </source>
</evidence>
<feature type="active site" description="Charge relay system" evidence="8 9">
    <location>
        <position position="134"/>
    </location>
</feature>
<evidence type="ECO:0000256" key="5">
    <source>
        <dbReference type="ARBA" id="ARBA00022729"/>
    </source>
</evidence>
<dbReference type="GO" id="GO:0006508">
    <property type="term" value="P:proteolysis"/>
    <property type="evidence" value="ECO:0007669"/>
    <property type="project" value="UniProtKB-KW"/>
</dbReference>
<protein>
    <submittedName>
        <fullName evidence="14">Peptidase S8</fullName>
    </submittedName>
</protein>
<feature type="active site" description="Charge relay system" evidence="8 9">
    <location>
        <position position="502"/>
    </location>
</feature>
<dbReference type="Pfam" id="PF06280">
    <property type="entry name" value="fn3_5"/>
    <property type="match status" value="1"/>
</dbReference>
<comment type="similarity">
    <text evidence="1 9 10">Belongs to the peptidase S8 family.</text>
</comment>
<keyword evidence="6 9" id="KW-0378">Hydrolase</keyword>
<evidence type="ECO:0000259" key="12">
    <source>
        <dbReference type="Pfam" id="PF02225"/>
    </source>
</evidence>
<sequence>MKVPAAAAEGGRLWFVELAGAPVADGRTRAAVLSEKAAFRAAARAAGVKFKERRAFDTLFNGFSVEVDTVNRAKLLRLKGVKAMYPVQLIERPAVAQANDSAPDLAFALSLTGADIAQNQLGLSGAGVKVGIIDTGIDIDHPAFGGSGTPGTTPFPSARVVAGYDLVGDNYNAGGTPEQQIPVPDENPDDCGGHGTHVAGIVGADGGGLKGVAPGVTFGAYRVFGCAGSSSSDVIVEALERAYADGMQVINQSLGAARQWPQYPTAQASSRLTAKGVVMVASTGNNGPLGSSPDGLWAAGAPGTGSKVIATASFDNAQRSFQVNGTPYGFNPATGSPLPPTEGSLPMARTGTTTTTNDGCNAITDDLTGKAVLIRRGSCSFYIKASNAQAAGAAAVVLYNNAAGALNATVAGTPPIAIPVVGITAAQGAVIDAAIAGGETMLNWSPEAVAYPFGTGGLISGFSSFGMAADLSIKPQIGAPGGGILSSYPLEAGGAAVLSGTSMSAPHVAGGVALLLQAKPNLRPAAVQSRIQNTADPKNWSGNPDLGFLDHAFRQGAGMLDVVGAVTATATVSPSQISTGESASGSHLQKLTVRNLSLSPATYTIGHVAGLAAGPNQIGAGASYAPTGYFDAPGTVTFSQDTLTIPPLGSATVDVIITADETLPDRALYGGYVTFTPQGTGTPMSVPYAGFKGDYQTTQVLTPTANGFPWLATLAGGSYTNQPEGATYTMADGNIPYFLMHLDHLSRRITLEAFDAVSGKAMGKVSQDEYVTRNSTPGGFFAFTWDGVTFRGKPGNPVGVKEVPNGQYVVKVSVLKALGDESNPAHWETWTSPTITVARP</sequence>
<evidence type="ECO:0000259" key="11">
    <source>
        <dbReference type="Pfam" id="PF00082"/>
    </source>
</evidence>
<dbReference type="InterPro" id="IPR050131">
    <property type="entry name" value="Peptidase_S8_subtilisin-like"/>
</dbReference>
<feature type="domain" description="C5a peptidase/Subtilisin-like protease SBT2-like Fn3-like" evidence="13">
    <location>
        <begin position="588"/>
        <end position="688"/>
    </location>
</feature>
<dbReference type="GO" id="GO:0005615">
    <property type="term" value="C:extracellular space"/>
    <property type="evidence" value="ECO:0007669"/>
    <property type="project" value="TreeGrafter"/>
</dbReference>
<accession>A0A3S2U5Z1</accession>
<dbReference type="Gene3D" id="3.40.50.200">
    <property type="entry name" value="Peptidase S8/S53 domain"/>
    <property type="match status" value="1"/>
</dbReference>
<dbReference type="Gene3D" id="3.50.30.30">
    <property type="match status" value="1"/>
</dbReference>
<dbReference type="Pfam" id="PF00082">
    <property type="entry name" value="Peptidase_S8"/>
    <property type="match status" value="1"/>
</dbReference>
<dbReference type="SUPFAM" id="SSF52743">
    <property type="entry name" value="Subtilisin-like"/>
    <property type="match status" value="1"/>
</dbReference>
<dbReference type="Proteomes" id="UP000288178">
    <property type="component" value="Unassembled WGS sequence"/>
</dbReference>
<dbReference type="PROSITE" id="PS00138">
    <property type="entry name" value="SUBTILASE_SER"/>
    <property type="match status" value="1"/>
</dbReference>
<dbReference type="AlphaFoldDB" id="A0A3S2U5Z1"/>
<dbReference type="Gene3D" id="2.60.40.1710">
    <property type="entry name" value="Subtilisin-like superfamily"/>
    <property type="match status" value="1"/>
</dbReference>
<name>A0A3S2U5Z1_9BURK</name>
<evidence type="ECO:0000256" key="1">
    <source>
        <dbReference type="ARBA" id="ARBA00011073"/>
    </source>
</evidence>
<dbReference type="PANTHER" id="PTHR43806">
    <property type="entry name" value="PEPTIDASE S8"/>
    <property type="match status" value="1"/>
</dbReference>
<dbReference type="GO" id="GO:0016020">
    <property type="term" value="C:membrane"/>
    <property type="evidence" value="ECO:0007669"/>
    <property type="project" value="InterPro"/>
</dbReference>
<keyword evidence="3" id="KW-0964">Secreted</keyword>
<evidence type="ECO:0000313" key="14">
    <source>
        <dbReference type="EMBL" id="RVT54458.1"/>
    </source>
</evidence>
<dbReference type="InterPro" id="IPR036852">
    <property type="entry name" value="Peptidase_S8/S53_dom_sf"/>
</dbReference>
<dbReference type="CDD" id="cd07489">
    <property type="entry name" value="Peptidases_S8_5"/>
    <property type="match status" value="1"/>
</dbReference>
<evidence type="ECO:0000256" key="7">
    <source>
        <dbReference type="ARBA" id="ARBA00022825"/>
    </source>
</evidence>
<dbReference type="InterPro" id="IPR015500">
    <property type="entry name" value="Peptidase_S8_subtilisin-rel"/>
</dbReference>
<evidence type="ECO:0000259" key="13">
    <source>
        <dbReference type="Pfam" id="PF06280"/>
    </source>
</evidence>
<keyword evidence="7 9" id="KW-0720">Serine protease</keyword>
<evidence type="ECO:0000256" key="4">
    <source>
        <dbReference type="ARBA" id="ARBA00022670"/>
    </source>
</evidence>
<evidence type="ECO:0000256" key="9">
    <source>
        <dbReference type="PROSITE-ProRule" id="PRU01240"/>
    </source>
</evidence>
<dbReference type="InterPro" id="IPR000209">
    <property type="entry name" value="Peptidase_S8/S53_dom"/>
</dbReference>
<dbReference type="GO" id="GO:0004252">
    <property type="term" value="F:serine-type endopeptidase activity"/>
    <property type="evidence" value="ECO:0007669"/>
    <property type="project" value="UniProtKB-UniRule"/>
</dbReference>
<keyword evidence="15" id="KW-1185">Reference proteome</keyword>